<reference evidence="2" key="1">
    <citation type="submission" date="2018-04" db="EMBL/GenBank/DDBJ databases">
        <authorList>
            <person name="Cornet L."/>
        </authorList>
    </citation>
    <scope>NUCLEOTIDE SEQUENCE [LARGE SCALE GENOMIC DNA]</scope>
</reference>
<dbReference type="GO" id="GO:0016811">
    <property type="term" value="F:hydrolase activity, acting on carbon-nitrogen (but not peptide) bonds, in linear amides"/>
    <property type="evidence" value="ECO:0007669"/>
    <property type="project" value="TreeGrafter"/>
</dbReference>
<proteinExistence type="predicted"/>
<dbReference type="Proteomes" id="UP000249354">
    <property type="component" value="Unassembled WGS sequence"/>
</dbReference>
<dbReference type="Gene3D" id="3.40.50.10320">
    <property type="entry name" value="LmbE-like"/>
    <property type="match status" value="1"/>
</dbReference>
<organism evidence="1 2">
    <name type="scientific">Leptolyngbya foveolarum</name>
    <dbReference type="NCBI Taxonomy" id="47253"/>
    <lineage>
        <taxon>Bacteria</taxon>
        <taxon>Bacillati</taxon>
        <taxon>Cyanobacteriota</taxon>
        <taxon>Cyanophyceae</taxon>
        <taxon>Leptolyngbyales</taxon>
        <taxon>Leptolyngbyaceae</taxon>
        <taxon>Leptolyngbya group</taxon>
        <taxon>Leptolyngbya</taxon>
    </lineage>
</organism>
<evidence type="ECO:0000313" key="2">
    <source>
        <dbReference type="Proteomes" id="UP000249354"/>
    </source>
</evidence>
<dbReference type="AlphaFoldDB" id="A0A2W4UVS5"/>
<dbReference type="Pfam" id="PF02585">
    <property type="entry name" value="PIG-L"/>
    <property type="match status" value="1"/>
</dbReference>
<name>A0A2W4UVS5_9CYAN</name>
<accession>A0A2W4UVS5</accession>
<gene>
    <name evidence="1" type="ORF">DCF25_00695</name>
</gene>
<comment type="caution">
    <text evidence="1">The sequence shown here is derived from an EMBL/GenBank/DDBJ whole genome shotgun (WGS) entry which is preliminary data.</text>
</comment>
<sequence>MSWVQRRYRQQLNQVMAERAIADLSGSAIVFAPHPDDETLGCGGTIIRKIAAGAAVKTVFMTDGSQSHASLMDTAKLAEIRQQEAMAAAKALGIEATNVTFLGFGDGQLDQHIAAATDRIYDLLQANPVDEVFVPYHLEPPADHAATYEAVIGAVKRLPVRPQIYAYPIWYWEHWPWMGPAGSGKRDALRMLKASFKSGLGTALFKDFQHAVYIEPAIAQKRAALNQHASQMSKLEDNPQWSTLGEIAKGDFLACFFQNYEIFHRPSL</sequence>
<reference evidence="1 2" key="2">
    <citation type="submission" date="2018-06" db="EMBL/GenBank/DDBJ databases">
        <title>Metagenomic assembly of (sub)arctic Cyanobacteria and their associated microbiome from non-axenic cultures.</title>
        <authorList>
            <person name="Baurain D."/>
        </authorList>
    </citation>
    <scope>NUCLEOTIDE SEQUENCE [LARGE SCALE GENOMIC DNA]</scope>
    <source>
        <strain evidence="1">ULC129bin1</strain>
    </source>
</reference>
<dbReference type="InterPro" id="IPR024078">
    <property type="entry name" value="LmbE-like_dom_sf"/>
</dbReference>
<dbReference type="EMBL" id="QBMC01000002">
    <property type="protein sequence ID" value="PZO23337.1"/>
    <property type="molecule type" value="Genomic_DNA"/>
</dbReference>
<protein>
    <submittedName>
        <fullName evidence="1">LmbE-like protein</fullName>
    </submittedName>
</protein>
<dbReference type="SUPFAM" id="SSF102588">
    <property type="entry name" value="LmbE-like"/>
    <property type="match status" value="1"/>
</dbReference>
<dbReference type="PANTHER" id="PTHR12993">
    <property type="entry name" value="N-ACETYLGLUCOSAMINYL-PHOSPHATIDYLINOSITOL DE-N-ACETYLASE-RELATED"/>
    <property type="match status" value="1"/>
</dbReference>
<evidence type="ECO:0000313" key="1">
    <source>
        <dbReference type="EMBL" id="PZO23337.1"/>
    </source>
</evidence>
<dbReference type="InterPro" id="IPR003737">
    <property type="entry name" value="GlcNAc_PI_deacetylase-related"/>
</dbReference>
<dbReference type="PANTHER" id="PTHR12993:SF29">
    <property type="entry name" value="BLR3841 PROTEIN"/>
    <property type="match status" value="1"/>
</dbReference>